<accession>A0A2J8A937</accession>
<reference evidence="3 4" key="1">
    <citation type="journal article" date="2017" name="Mol. Biol. Evol.">
        <title>The 4-celled Tetrabaena socialis nuclear genome reveals the essential components for genetic control of cell number at the origin of multicellularity in the volvocine lineage.</title>
        <authorList>
            <person name="Featherston J."/>
            <person name="Arakaki Y."/>
            <person name="Hanschen E.R."/>
            <person name="Ferris P.J."/>
            <person name="Michod R.E."/>
            <person name="Olson B.J.S.C."/>
            <person name="Nozaki H."/>
            <person name="Durand P.M."/>
        </authorList>
    </citation>
    <scope>NUCLEOTIDE SEQUENCE [LARGE SCALE GENOMIC DNA]</scope>
    <source>
        <strain evidence="3 4">NIES-571</strain>
    </source>
</reference>
<evidence type="ECO:0000256" key="1">
    <source>
        <dbReference type="SAM" id="Coils"/>
    </source>
</evidence>
<keyword evidence="4" id="KW-1185">Reference proteome</keyword>
<name>A0A2J8A937_9CHLO</name>
<evidence type="ECO:0000313" key="3">
    <source>
        <dbReference type="EMBL" id="PNH09011.1"/>
    </source>
</evidence>
<sequence>MAELAALEELLLSGFDVNALLAGAPGLSGLEAQLVEAQHLQGGLGQQLGWPGPGNQDMYVAQDYQQTLAAEHRLRQVQVATALQQLQNLQQQQSDLAALQQQLQGLTGGRASAFGRSRTSDLESYGRRPGYDVSSALAPPALDYLQLSALQAMPDAQRGVQGVLMQHNLPVRSFSSEHLVAGRTGRQQPNINTAAPGIAASGTTSGPPGGKRPPFRQPSGLGPNGRGQGRPADGRRHRATAKAPSWASDDWNPVG</sequence>
<feature type="region of interest" description="Disordered" evidence="2">
    <location>
        <begin position="180"/>
        <end position="255"/>
    </location>
</feature>
<evidence type="ECO:0000256" key="2">
    <source>
        <dbReference type="SAM" id="MobiDB-lite"/>
    </source>
</evidence>
<evidence type="ECO:0000313" key="4">
    <source>
        <dbReference type="Proteomes" id="UP000236333"/>
    </source>
</evidence>
<dbReference type="AlphaFoldDB" id="A0A2J8A937"/>
<feature type="coiled-coil region" evidence="1">
    <location>
        <begin position="79"/>
        <end position="109"/>
    </location>
</feature>
<protein>
    <submittedName>
        <fullName evidence="3">Uncharacterized protein</fullName>
    </submittedName>
</protein>
<dbReference type="Proteomes" id="UP000236333">
    <property type="component" value="Unassembled WGS sequence"/>
</dbReference>
<proteinExistence type="predicted"/>
<dbReference type="OrthoDB" id="540739at2759"/>
<keyword evidence="1" id="KW-0175">Coiled coil</keyword>
<organism evidence="3 4">
    <name type="scientific">Tetrabaena socialis</name>
    <dbReference type="NCBI Taxonomy" id="47790"/>
    <lineage>
        <taxon>Eukaryota</taxon>
        <taxon>Viridiplantae</taxon>
        <taxon>Chlorophyta</taxon>
        <taxon>core chlorophytes</taxon>
        <taxon>Chlorophyceae</taxon>
        <taxon>CS clade</taxon>
        <taxon>Chlamydomonadales</taxon>
        <taxon>Tetrabaenaceae</taxon>
        <taxon>Tetrabaena</taxon>
    </lineage>
</organism>
<feature type="region of interest" description="Disordered" evidence="2">
    <location>
        <begin position="109"/>
        <end position="129"/>
    </location>
</feature>
<feature type="compositionally biased region" description="Basic and acidic residues" evidence="2">
    <location>
        <begin position="118"/>
        <end position="129"/>
    </location>
</feature>
<gene>
    <name evidence="3" type="ORF">TSOC_004418</name>
</gene>
<comment type="caution">
    <text evidence="3">The sequence shown here is derived from an EMBL/GenBank/DDBJ whole genome shotgun (WGS) entry which is preliminary data.</text>
</comment>
<dbReference type="EMBL" id="PGGS01000108">
    <property type="protein sequence ID" value="PNH09011.1"/>
    <property type="molecule type" value="Genomic_DNA"/>
</dbReference>